<proteinExistence type="predicted"/>
<keyword evidence="2" id="KW-1133">Transmembrane helix</keyword>
<organism evidence="3 4">
    <name type="scientific">Chlorella vulgaris</name>
    <name type="common">Green alga</name>
    <dbReference type="NCBI Taxonomy" id="3077"/>
    <lineage>
        <taxon>Eukaryota</taxon>
        <taxon>Viridiplantae</taxon>
        <taxon>Chlorophyta</taxon>
        <taxon>core chlorophytes</taxon>
        <taxon>Trebouxiophyceae</taxon>
        <taxon>Chlorellales</taxon>
        <taxon>Chlorellaceae</taxon>
        <taxon>Chlorella clade</taxon>
        <taxon>Chlorella</taxon>
    </lineage>
</organism>
<dbReference type="Proteomes" id="UP001055712">
    <property type="component" value="Unassembled WGS sequence"/>
</dbReference>
<feature type="region of interest" description="Disordered" evidence="1">
    <location>
        <begin position="86"/>
        <end position="136"/>
    </location>
</feature>
<gene>
    <name evidence="3" type="ORF">D9Q98_003378</name>
</gene>
<evidence type="ECO:0000313" key="3">
    <source>
        <dbReference type="EMBL" id="KAI3433567.1"/>
    </source>
</evidence>
<feature type="compositionally biased region" description="Low complexity" evidence="1">
    <location>
        <begin position="540"/>
        <end position="554"/>
    </location>
</feature>
<feature type="transmembrane region" description="Helical" evidence="2">
    <location>
        <begin position="567"/>
        <end position="586"/>
    </location>
</feature>
<keyword evidence="2" id="KW-0812">Transmembrane</keyword>
<comment type="caution">
    <text evidence="3">The sequence shown here is derived from an EMBL/GenBank/DDBJ whole genome shotgun (WGS) entry which is preliminary data.</text>
</comment>
<feature type="compositionally biased region" description="Low complexity" evidence="1">
    <location>
        <begin position="89"/>
        <end position="122"/>
    </location>
</feature>
<sequence length="617" mass="67883">MPAGTATPAAPPSDCRRQDSVGSSHEHARPFAGFQHLLAAPAKLNTRLAEQQAHAATECWLASYFNSSASQLTSVRLQRLRASREPGSKALAADEAGPEAAAADKAAPEEAASGEAPRAAGPGHEEEAAADSGVADVRAPSNLERCNASCMRAVAEEVLLERETQGGEPQLRWAPFEDDRQRWAPLPPLPPPPMASAPEVEGTQPSPTLNHGECVLRQPGEAISRGFLVIAAVGNDWSTVQNWLDHPNSATFDLVLLHYGNDTSRSCPRCTAVLHASGLKWTLVWQLMQHPSWPALAAGKRAVMVADDDVVMGTCTLNRAFEVFDSYGLLLGQPSLCPTQHRPSWYLHLVREERALLRFVTMVEIMAPMFEMDFFQGFVAPTLHDAYTGWGLDFVWPFLLHYPRDRVAVIDDVCMTHPHQAQQKQGEGSIYAALAKLVPYDAREEEARRDAQYYYYPSEMAALGFGYRPIEILGYVAKEEAVEQQRQRQQQQQQRRQQQQQQQHMVSPRKAVEEKEVAEQQQLQVHWQRLPAQQQRSDQGRAAVPVAAPQAAAAGPGGGGQRLVQPLMLYGQLSIMFGVAGVLVLCSARQRRVTSPSTPKALLPGHHHHRPGKALFV</sequence>
<keyword evidence="4" id="KW-1185">Reference proteome</keyword>
<name>A0A9D4TSM7_CHLVU</name>
<feature type="compositionally biased region" description="Basic and acidic residues" evidence="1">
    <location>
        <begin position="14"/>
        <end position="28"/>
    </location>
</feature>
<feature type="region of interest" description="Disordered" evidence="1">
    <location>
        <begin position="163"/>
        <end position="205"/>
    </location>
</feature>
<feature type="compositionally biased region" description="Pro residues" evidence="1">
    <location>
        <begin position="185"/>
        <end position="195"/>
    </location>
</feature>
<feature type="region of interest" description="Disordered" evidence="1">
    <location>
        <begin position="1"/>
        <end position="28"/>
    </location>
</feature>
<keyword evidence="2" id="KW-0472">Membrane</keyword>
<reference evidence="3" key="1">
    <citation type="journal article" date="2019" name="Plant J.">
        <title>Chlorella vulgaris genome assembly and annotation reveals the molecular basis for metabolic acclimation to high light conditions.</title>
        <authorList>
            <person name="Cecchin M."/>
            <person name="Marcolungo L."/>
            <person name="Rossato M."/>
            <person name="Girolomoni L."/>
            <person name="Cosentino E."/>
            <person name="Cuine S."/>
            <person name="Li-Beisson Y."/>
            <person name="Delledonne M."/>
            <person name="Ballottari M."/>
        </authorList>
    </citation>
    <scope>NUCLEOTIDE SEQUENCE</scope>
    <source>
        <strain evidence="3">211/11P</strain>
    </source>
</reference>
<protein>
    <submittedName>
        <fullName evidence="3">Uncharacterized protein</fullName>
    </submittedName>
</protein>
<dbReference type="AlphaFoldDB" id="A0A9D4TSM7"/>
<accession>A0A9D4TSM7</accession>
<dbReference type="OrthoDB" id="514977at2759"/>
<dbReference type="EMBL" id="SIDB01000004">
    <property type="protein sequence ID" value="KAI3433567.1"/>
    <property type="molecule type" value="Genomic_DNA"/>
</dbReference>
<feature type="compositionally biased region" description="Low complexity" evidence="1">
    <location>
        <begin position="487"/>
        <end position="503"/>
    </location>
</feature>
<evidence type="ECO:0000313" key="4">
    <source>
        <dbReference type="Proteomes" id="UP001055712"/>
    </source>
</evidence>
<feature type="region of interest" description="Disordered" evidence="1">
    <location>
        <begin position="486"/>
        <end position="558"/>
    </location>
</feature>
<evidence type="ECO:0000256" key="1">
    <source>
        <dbReference type="SAM" id="MobiDB-lite"/>
    </source>
</evidence>
<reference evidence="3" key="2">
    <citation type="submission" date="2020-11" db="EMBL/GenBank/DDBJ databases">
        <authorList>
            <person name="Cecchin M."/>
            <person name="Marcolungo L."/>
            <person name="Rossato M."/>
            <person name="Girolomoni L."/>
            <person name="Cosentino E."/>
            <person name="Cuine S."/>
            <person name="Li-Beisson Y."/>
            <person name="Delledonne M."/>
            <person name="Ballottari M."/>
        </authorList>
    </citation>
    <scope>NUCLEOTIDE SEQUENCE</scope>
    <source>
        <strain evidence="3">211/11P</strain>
        <tissue evidence="3">Whole cell</tissue>
    </source>
</reference>
<feature type="region of interest" description="Disordered" evidence="1">
    <location>
        <begin position="596"/>
        <end position="617"/>
    </location>
</feature>
<evidence type="ECO:0000256" key="2">
    <source>
        <dbReference type="SAM" id="Phobius"/>
    </source>
</evidence>
<feature type="compositionally biased region" description="Basic residues" evidence="1">
    <location>
        <begin position="605"/>
        <end position="617"/>
    </location>
</feature>